<dbReference type="Pfam" id="PF02635">
    <property type="entry name" value="DsrE"/>
    <property type="match status" value="1"/>
</dbReference>
<feature type="signal peptide" evidence="1">
    <location>
        <begin position="1"/>
        <end position="22"/>
    </location>
</feature>
<evidence type="ECO:0000313" key="3">
    <source>
        <dbReference type="Proteomes" id="UP000249577"/>
    </source>
</evidence>
<dbReference type="PANTHER" id="PTHR37691:SF1">
    <property type="entry name" value="BLR3518 PROTEIN"/>
    <property type="match status" value="1"/>
</dbReference>
<keyword evidence="1" id="KW-0732">Signal</keyword>
<accession>A0A2W5K6F3</accession>
<feature type="chain" id="PRO_5015979076" evidence="1">
    <location>
        <begin position="23"/>
        <end position="152"/>
    </location>
</feature>
<dbReference type="EMBL" id="QFPN01000009">
    <property type="protein sequence ID" value="PZQ12401.1"/>
    <property type="molecule type" value="Genomic_DNA"/>
</dbReference>
<organism evidence="2 3">
    <name type="scientific">Ancylobacter novellus</name>
    <name type="common">Thiobacillus novellus</name>
    <dbReference type="NCBI Taxonomy" id="921"/>
    <lineage>
        <taxon>Bacteria</taxon>
        <taxon>Pseudomonadati</taxon>
        <taxon>Pseudomonadota</taxon>
        <taxon>Alphaproteobacteria</taxon>
        <taxon>Hyphomicrobiales</taxon>
        <taxon>Xanthobacteraceae</taxon>
        <taxon>Ancylobacter</taxon>
    </lineage>
</organism>
<dbReference type="PANTHER" id="PTHR37691">
    <property type="entry name" value="BLR3518 PROTEIN"/>
    <property type="match status" value="1"/>
</dbReference>
<evidence type="ECO:0000256" key="1">
    <source>
        <dbReference type="SAM" id="SignalP"/>
    </source>
</evidence>
<evidence type="ECO:0000313" key="2">
    <source>
        <dbReference type="EMBL" id="PZQ12401.1"/>
    </source>
</evidence>
<dbReference type="InterPro" id="IPR003787">
    <property type="entry name" value="Sulphur_relay_DsrE/F-like"/>
</dbReference>
<sequence length="152" mass="16720">MLVKLIAATALACLTMLGVATANEKAERGYYADQKVVYHNDGGYDGPAYFKRLLGSIRNHVDAVGKSHVEIRVVDHGDGVSLFKLAQTDKALAERIDALKGEGVRFLICANTLREREIDWRTLYGVTEGDIVPSGVAELARLQQMGFLYVHL</sequence>
<protein>
    <submittedName>
        <fullName evidence="2">Uncharacterized protein</fullName>
    </submittedName>
</protein>
<dbReference type="Gene3D" id="3.40.1260.10">
    <property type="entry name" value="DsrEFH-like"/>
    <property type="match status" value="1"/>
</dbReference>
<name>A0A2W5K6F3_ANCNO</name>
<comment type="caution">
    <text evidence="2">The sequence shown here is derived from an EMBL/GenBank/DDBJ whole genome shotgun (WGS) entry which is preliminary data.</text>
</comment>
<dbReference type="AlphaFoldDB" id="A0A2W5K6F3"/>
<reference evidence="2 3" key="1">
    <citation type="submission" date="2017-08" db="EMBL/GenBank/DDBJ databases">
        <title>Infants hospitalized years apart are colonized by the same room-sourced microbial strains.</title>
        <authorList>
            <person name="Brooks B."/>
            <person name="Olm M.R."/>
            <person name="Firek B.A."/>
            <person name="Baker R."/>
            <person name="Thomas B.C."/>
            <person name="Morowitz M.J."/>
            <person name="Banfield J.F."/>
        </authorList>
    </citation>
    <scope>NUCLEOTIDE SEQUENCE [LARGE SCALE GENOMIC DNA]</scope>
    <source>
        <strain evidence="2">S2_005_003_R2_43</strain>
    </source>
</reference>
<proteinExistence type="predicted"/>
<gene>
    <name evidence="2" type="ORF">DI565_16390</name>
</gene>
<dbReference type="Proteomes" id="UP000249577">
    <property type="component" value="Unassembled WGS sequence"/>
</dbReference>
<dbReference type="SUPFAM" id="SSF75169">
    <property type="entry name" value="DsrEFH-like"/>
    <property type="match status" value="1"/>
</dbReference>
<dbReference type="InterPro" id="IPR027396">
    <property type="entry name" value="DsrEFH-like"/>
</dbReference>